<dbReference type="EMBL" id="JADINH010000028">
    <property type="protein sequence ID" value="MBO8415072.1"/>
    <property type="molecule type" value="Genomic_DNA"/>
</dbReference>
<dbReference type="Proteomes" id="UP000823631">
    <property type="component" value="Unassembled WGS sequence"/>
</dbReference>
<evidence type="ECO:0000313" key="1">
    <source>
        <dbReference type="EMBL" id="MBO8415072.1"/>
    </source>
</evidence>
<organism evidence="1 2">
    <name type="scientific">Candidatus Avisuccinivibrio stercorigallinarum</name>
    <dbReference type="NCBI Taxonomy" id="2840704"/>
    <lineage>
        <taxon>Bacteria</taxon>
        <taxon>Pseudomonadati</taxon>
        <taxon>Pseudomonadota</taxon>
        <taxon>Gammaproteobacteria</taxon>
        <taxon>Aeromonadales</taxon>
        <taxon>Succinivibrionaceae</taxon>
        <taxon>Succinivibrionaceae incertae sedis</taxon>
        <taxon>Candidatus Avisuccinivibrio</taxon>
    </lineage>
</organism>
<reference evidence="1" key="2">
    <citation type="journal article" date="2021" name="PeerJ">
        <title>Extensive microbial diversity within the chicken gut microbiome revealed by metagenomics and culture.</title>
        <authorList>
            <person name="Gilroy R."/>
            <person name="Ravi A."/>
            <person name="Getino M."/>
            <person name="Pursley I."/>
            <person name="Horton D.L."/>
            <person name="Alikhan N.F."/>
            <person name="Baker D."/>
            <person name="Gharbi K."/>
            <person name="Hall N."/>
            <person name="Watson M."/>
            <person name="Adriaenssens E.M."/>
            <person name="Foster-Nyarko E."/>
            <person name="Jarju S."/>
            <person name="Secka A."/>
            <person name="Antonio M."/>
            <person name="Oren A."/>
            <person name="Chaudhuri R.R."/>
            <person name="La Ragione R."/>
            <person name="Hildebrand F."/>
            <person name="Pallen M.J."/>
        </authorList>
    </citation>
    <scope>NUCLEOTIDE SEQUENCE</scope>
    <source>
        <strain evidence="1">17213</strain>
    </source>
</reference>
<proteinExistence type="predicted"/>
<accession>A0A9D9GN74</accession>
<comment type="caution">
    <text evidence="1">The sequence shown here is derived from an EMBL/GenBank/DDBJ whole genome shotgun (WGS) entry which is preliminary data.</text>
</comment>
<dbReference type="AlphaFoldDB" id="A0A9D9GN74"/>
<reference evidence="1" key="1">
    <citation type="submission" date="2020-10" db="EMBL/GenBank/DDBJ databases">
        <authorList>
            <person name="Gilroy R."/>
        </authorList>
    </citation>
    <scope>NUCLEOTIDE SEQUENCE</scope>
    <source>
        <strain evidence="1">17213</strain>
    </source>
</reference>
<sequence length="75" mass="8122">MVYLISFLFFLLFVGCLAISLVFRGQALKSEDEAAAALEGLTCAACTLNCGFAGNKKHKPGKTCQADLRIEHKQV</sequence>
<evidence type="ECO:0000313" key="2">
    <source>
        <dbReference type="Proteomes" id="UP000823631"/>
    </source>
</evidence>
<gene>
    <name evidence="1" type="ORF">IAB19_01660</name>
</gene>
<protein>
    <submittedName>
        <fullName evidence="1">Uncharacterized protein</fullName>
    </submittedName>
</protein>
<name>A0A9D9GN74_9GAMM</name>